<feature type="transmembrane region" description="Helical" evidence="12">
    <location>
        <begin position="183"/>
        <end position="208"/>
    </location>
</feature>
<feature type="transmembrane region" description="Helical" evidence="12">
    <location>
        <begin position="220"/>
        <end position="237"/>
    </location>
</feature>
<dbReference type="Gene3D" id="1.10.3080.10">
    <property type="entry name" value="Clc chloride channel"/>
    <property type="match status" value="1"/>
</dbReference>
<dbReference type="SUPFAM" id="SSF54631">
    <property type="entry name" value="CBS-domain pair"/>
    <property type="match status" value="1"/>
</dbReference>
<keyword evidence="2" id="KW-0813">Transport</keyword>
<evidence type="ECO:0000313" key="15">
    <source>
        <dbReference type="Proteomes" id="UP001237448"/>
    </source>
</evidence>
<feature type="region of interest" description="Disordered" evidence="11">
    <location>
        <begin position="1"/>
        <end position="26"/>
    </location>
</feature>
<evidence type="ECO:0000256" key="7">
    <source>
        <dbReference type="ARBA" id="ARBA00023173"/>
    </source>
</evidence>
<evidence type="ECO:0000256" key="2">
    <source>
        <dbReference type="ARBA" id="ARBA00022448"/>
    </source>
</evidence>
<evidence type="ECO:0000256" key="9">
    <source>
        <dbReference type="ARBA" id="ARBA00023303"/>
    </source>
</evidence>
<comment type="subcellular location">
    <subcellularLocation>
        <location evidence="1">Membrane</location>
        <topology evidence="1">Multi-pass membrane protein</topology>
    </subcellularLocation>
</comment>
<keyword evidence="3 12" id="KW-0812">Transmembrane</keyword>
<feature type="domain" description="CBS" evidence="13">
    <location>
        <begin position="534"/>
        <end position="593"/>
    </location>
</feature>
<evidence type="ECO:0000256" key="3">
    <source>
        <dbReference type="ARBA" id="ARBA00022692"/>
    </source>
</evidence>
<evidence type="ECO:0000256" key="12">
    <source>
        <dbReference type="SAM" id="Phobius"/>
    </source>
</evidence>
<evidence type="ECO:0000259" key="13">
    <source>
        <dbReference type="PROSITE" id="PS51371"/>
    </source>
</evidence>
<dbReference type="RefSeq" id="WP_307427290.1">
    <property type="nucleotide sequence ID" value="NZ_JAUSVK010000001.1"/>
</dbReference>
<keyword evidence="4 12" id="KW-1133">Transmembrane helix</keyword>
<feature type="transmembrane region" description="Helical" evidence="12">
    <location>
        <begin position="415"/>
        <end position="435"/>
    </location>
</feature>
<keyword evidence="10" id="KW-0129">CBS domain</keyword>
<sequence>MISPSSHGRAAGPAAGTARTRPHPTAHLGDFTTDRRVLILMALAAVVGCASVGASWLLLRLITLCTNLAYHGRVTLEALPIAGTPLGWWSVLVPVAGCVIIGFMARYGSEKIRGHGIPEAIEAILMGQSRISPKVAVLKPLSSAISIGTGGPFGAEGPIIMTGGAIGSILAQMFHLTSNERKALLVAGAAGGMTAIFGTPIAAILLAVELLLFELKPRSFLPVVVAAVVAAAGRTWFSPPGALFPYHGAMPLSLEALLAWIVVGVTAGLGSGVLTAMVYASEDAFEKLPIHWMWWPALGGLVIGVGGLIDPAALGVGYDNITHLLAGDLAIKAVLLLLAVKAIIWAVALGSGTSGGVLAPLLIFGGALGALEGLGLPQADTGFWALLGMAAMMGGTMRAPLTATLFAVELTGDMACLLPLLAACGMAYATTVLLLKRSILTEKIARRGHHITRETHADPFDLTFVASVMVGKVDVLPAAMPVDEAVAFFSADAHRHKSYPVVDDGRRVFGLVSRADILAWARESGHGAATIGEAVEGADLVVAHPDELVGTVADRMAAGDVGRVPVIDRGDGRLVGLLARKDLLRVRARRLAEERDRAVYLRLKTRPQKPVTEGAEIG</sequence>
<feature type="transmembrane region" description="Helical" evidence="12">
    <location>
        <begin position="329"/>
        <end position="350"/>
    </location>
</feature>
<dbReference type="EMBL" id="JAUSVK010000001">
    <property type="protein sequence ID" value="MDQ0392814.1"/>
    <property type="molecule type" value="Genomic_DNA"/>
</dbReference>
<feature type="compositionally biased region" description="Low complexity" evidence="11">
    <location>
        <begin position="8"/>
        <end position="19"/>
    </location>
</feature>
<dbReference type="InterPro" id="IPR000644">
    <property type="entry name" value="CBS_dom"/>
</dbReference>
<dbReference type="InterPro" id="IPR050368">
    <property type="entry name" value="ClC-type_chloride_channel"/>
</dbReference>
<dbReference type="Pfam" id="PF00571">
    <property type="entry name" value="CBS"/>
    <property type="match status" value="2"/>
</dbReference>
<dbReference type="Gene3D" id="3.10.580.10">
    <property type="entry name" value="CBS-domain"/>
    <property type="match status" value="1"/>
</dbReference>
<dbReference type="PRINTS" id="PR00762">
    <property type="entry name" value="CLCHANNEL"/>
</dbReference>
<gene>
    <name evidence="14" type="ORF">J3R73_002606</name>
</gene>
<proteinExistence type="predicted"/>
<feature type="transmembrane region" description="Helical" evidence="12">
    <location>
        <begin position="357"/>
        <end position="376"/>
    </location>
</feature>
<dbReference type="PANTHER" id="PTHR43427:SF6">
    <property type="entry name" value="CHLORIDE CHANNEL PROTEIN CLC-E"/>
    <property type="match status" value="1"/>
</dbReference>
<evidence type="ECO:0000256" key="6">
    <source>
        <dbReference type="ARBA" id="ARBA00023136"/>
    </source>
</evidence>
<organism evidence="14 15">
    <name type="scientific">Labrys monachus</name>
    <dbReference type="NCBI Taxonomy" id="217067"/>
    <lineage>
        <taxon>Bacteria</taxon>
        <taxon>Pseudomonadati</taxon>
        <taxon>Pseudomonadota</taxon>
        <taxon>Alphaproteobacteria</taxon>
        <taxon>Hyphomicrobiales</taxon>
        <taxon>Xanthobacteraceae</taxon>
        <taxon>Labrys</taxon>
    </lineage>
</organism>
<dbReference type="SMART" id="SM00116">
    <property type="entry name" value="CBS"/>
    <property type="match status" value="2"/>
</dbReference>
<dbReference type="Pfam" id="PF00654">
    <property type="entry name" value="Voltage_CLC"/>
    <property type="match status" value="1"/>
</dbReference>
<evidence type="ECO:0000256" key="5">
    <source>
        <dbReference type="ARBA" id="ARBA00023065"/>
    </source>
</evidence>
<accession>A0ABU0FDX3</accession>
<evidence type="ECO:0000313" key="14">
    <source>
        <dbReference type="EMBL" id="MDQ0392814.1"/>
    </source>
</evidence>
<dbReference type="InterPro" id="IPR046342">
    <property type="entry name" value="CBS_dom_sf"/>
</dbReference>
<evidence type="ECO:0000256" key="1">
    <source>
        <dbReference type="ARBA" id="ARBA00004141"/>
    </source>
</evidence>
<dbReference type="InterPro" id="IPR001807">
    <property type="entry name" value="ClC"/>
</dbReference>
<evidence type="ECO:0000256" key="11">
    <source>
        <dbReference type="SAM" id="MobiDB-lite"/>
    </source>
</evidence>
<dbReference type="CDD" id="cd00400">
    <property type="entry name" value="Voltage_gated_ClC"/>
    <property type="match status" value="1"/>
</dbReference>
<keyword evidence="9" id="KW-0407">Ion channel</keyword>
<name>A0ABU0FDX3_9HYPH</name>
<feature type="transmembrane region" description="Helical" evidence="12">
    <location>
        <begin position="292"/>
        <end position="309"/>
    </location>
</feature>
<dbReference type="PANTHER" id="PTHR43427">
    <property type="entry name" value="CHLORIDE CHANNEL PROTEIN CLC-E"/>
    <property type="match status" value="1"/>
</dbReference>
<reference evidence="14 15" key="1">
    <citation type="submission" date="2023-07" db="EMBL/GenBank/DDBJ databases">
        <title>Genomic Encyclopedia of Type Strains, Phase IV (KMG-IV): sequencing the most valuable type-strain genomes for metagenomic binning, comparative biology and taxonomic classification.</title>
        <authorList>
            <person name="Goeker M."/>
        </authorList>
    </citation>
    <scope>NUCLEOTIDE SEQUENCE [LARGE SCALE GENOMIC DNA]</scope>
    <source>
        <strain evidence="14 15">DSM 5896</strain>
    </source>
</reference>
<keyword evidence="7" id="KW-0869">Chloride channel</keyword>
<dbReference type="SUPFAM" id="SSF81340">
    <property type="entry name" value="Clc chloride channel"/>
    <property type="match status" value="1"/>
</dbReference>
<feature type="transmembrane region" description="Helical" evidence="12">
    <location>
        <begin position="159"/>
        <end position="177"/>
    </location>
</feature>
<feature type="domain" description="CBS" evidence="13">
    <location>
        <begin position="469"/>
        <end position="530"/>
    </location>
</feature>
<feature type="transmembrane region" description="Helical" evidence="12">
    <location>
        <begin position="86"/>
        <end position="105"/>
    </location>
</feature>
<evidence type="ECO:0000256" key="10">
    <source>
        <dbReference type="PROSITE-ProRule" id="PRU00703"/>
    </source>
</evidence>
<dbReference type="Proteomes" id="UP001237448">
    <property type="component" value="Unassembled WGS sequence"/>
</dbReference>
<comment type="caution">
    <text evidence="14">The sequence shown here is derived from an EMBL/GenBank/DDBJ whole genome shotgun (WGS) entry which is preliminary data.</text>
</comment>
<feature type="transmembrane region" description="Helical" evidence="12">
    <location>
        <begin position="37"/>
        <end position="59"/>
    </location>
</feature>
<keyword evidence="6 12" id="KW-0472">Membrane</keyword>
<keyword evidence="5" id="KW-0406">Ion transport</keyword>
<evidence type="ECO:0000256" key="8">
    <source>
        <dbReference type="ARBA" id="ARBA00023214"/>
    </source>
</evidence>
<keyword evidence="8" id="KW-0868">Chloride</keyword>
<keyword evidence="15" id="KW-1185">Reference proteome</keyword>
<dbReference type="PROSITE" id="PS51371">
    <property type="entry name" value="CBS"/>
    <property type="match status" value="2"/>
</dbReference>
<evidence type="ECO:0000256" key="4">
    <source>
        <dbReference type="ARBA" id="ARBA00022989"/>
    </source>
</evidence>
<dbReference type="InterPro" id="IPR014743">
    <property type="entry name" value="Cl-channel_core"/>
</dbReference>
<protein>
    <submittedName>
        <fullName evidence="14">H+/Cl- antiporter ClcA</fullName>
    </submittedName>
</protein>
<feature type="transmembrane region" description="Helical" evidence="12">
    <location>
        <begin position="257"/>
        <end position="280"/>
    </location>
</feature>
<feature type="transmembrane region" description="Helical" evidence="12">
    <location>
        <begin position="382"/>
        <end position="408"/>
    </location>
</feature>